<accession>A0A318HKL4</accession>
<comment type="caution">
    <text evidence="5">The sequence shown here is derived from an EMBL/GenBank/DDBJ whole genome shotgun (WGS) entry which is preliminary data.</text>
</comment>
<gene>
    <name evidence="5" type="ORF">C8E89_10328</name>
</gene>
<evidence type="ECO:0000313" key="5">
    <source>
        <dbReference type="EMBL" id="PXX10941.1"/>
    </source>
</evidence>
<dbReference type="EMBL" id="QJJU01000003">
    <property type="protein sequence ID" value="PXX10941.1"/>
    <property type="molecule type" value="Genomic_DNA"/>
</dbReference>
<dbReference type="Gene3D" id="3.30.300.30">
    <property type="match status" value="1"/>
</dbReference>
<dbReference type="RefSeq" id="WP_110315050.1">
    <property type="nucleotide sequence ID" value="NZ_QJJU01000003.1"/>
</dbReference>
<evidence type="ECO:0000259" key="3">
    <source>
        <dbReference type="Pfam" id="PF00501"/>
    </source>
</evidence>
<evidence type="ECO:0000256" key="1">
    <source>
        <dbReference type="ARBA" id="ARBA00006432"/>
    </source>
</evidence>
<evidence type="ECO:0000313" key="6">
    <source>
        <dbReference type="Proteomes" id="UP000247781"/>
    </source>
</evidence>
<name>A0A318HKL4_9MYCO</name>
<evidence type="ECO:0000256" key="2">
    <source>
        <dbReference type="ARBA" id="ARBA00022598"/>
    </source>
</evidence>
<keyword evidence="6" id="KW-1185">Reference proteome</keyword>
<dbReference type="Gene3D" id="3.40.50.12780">
    <property type="entry name" value="N-terminal domain of ligase-like"/>
    <property type="match status" value="1"/>
</dbReference>
<dbReference type="InterPro" id="IPR020845">
    <property type="entry name" value="AMP-binding_CS"/>
</dbReference>
<reference evidence="5 6" key="2">
    <citation type="submission" date="2018-06" db="EMBL/GenBank/DDBJ databases">
        <title>Sequencing of bacterial isolates from soil warming experiment in Harvard Forest, Massachusetts, USA.</title>
        <authorList>
            <person name="Deangelis K.PhD."/>
        </authorList>
    </citation>
    <scope>NUCLEOTIDE SEQUENCE [LARGE SCALE GENOMIC DNA]</scope>
    <source>
        <strain evidence="5 6">GAS496</strain>
    </source>
</reference>
<dbReference type="PANTHER" id="PTHR43201:SF5">
    <property type="entry name" value="MEDIUM-CHAIN ACYL-COA LIGASE ACSF2, MITOCHONDRIAL"/>
    <property type="match status" value="1"/>
</dbReference>
<sequence>MTEVAAPAAQRAQPRPERVVGELLRAHARLAPRRRFLTCGAAEFGFAALDARTDAVAAGLAAAGVGQGDRVAIVCANRIEMLELFFAVAKLGAVQVPLNAYLKGEFLRYQLADSQASTLVVDASGHTAVAPMLTDLPDLRLLVLLDEPTIDTAAPLIHVRRYSELPVSRPAPVVAVVPSDLMSIVYTSGTTGQPKGCMLSHGYYTRAGRLTGDMLELAADDVLLTALPLFHGAARMLVLTAALVHGLPVVVEPDFRPTTFLARAAETGATIANGVGAMAAALLATPPSQHDRAHRLRAAIFVPLPAAMHTAFTERFGVPTSSELFGQTECVPVTYSPLSGPRSIASCGRPAGDLEVALLDDDDRSVATGTVGEICLRPREPLAMFSGYWNNPEATLATFRTLWHHTGDYGRAGSDGFIFFVDRKKDAVRRRGENVSTMELEGAIALHPAIAEVAAHAVPSEATDDDIKVCVVLADSETIGPAELFGFFKDHLPYFAIPRYVEIVDELPKNAVARVMKHVLRQRPMTDTVWDLQALGFTVARSERR</sequence>
<dbReference type="Pfam" id="PF13193">
    <property type="entry name" value="AMP-binding_C"/>
    <property type="match status" value="1"/>
</dbReference>
<dbReference type="InterPro" id="IPR042099">
    <property type="entry name" value="ANL_N_sf"/>
</dbReference>
<dbReference type="Pfam" id="PF00501">
    <property type="entry name" value="AMP-binding"/>
    <property type="match status" value="1"/>
</dbReference>
<dbReference type="PROSITE" id="PS00455">
    <property type="entry name" value="AMP_BINDING"/>
    <property type="match status" value="1"/>
</dbReference>
<dbReference type="GO" id="GO:0031956">
    <property type="term" value="F:medium-chain fatty acid-CoA ligase activity"/>
    <property type="evidence" value="ECO:0007669"/>
    <property type="project" value="TreeGrafter"/>
</dbReference>
<dbReference type="SUPFAM" id="SSF56801">
    <property type="entry name" value="Acetyl-CoA synthetase-like"/>
    <property type="match status" value="1"/>
</dbReference>
<proteinExistence type="inferred from homology"/>
<comment type="similarity">
    <text evidence="1">Belongs to the ATP-dependent AMP-binding enzyme family.</text>
</comment>
<keyword evidence="2 5" id="KW-0436">Ligase</keyword>
<organism evidence="5 6">
    <name type="scientific">Mycolicibacterium moriokaense</name>
    <dbReference type="NCBI Taxonomy" id="39691"/>
    <lineage>
        <taxon>Bacteria</taxon>
        <taxon>Bacillati</taxon>
        <taxon>Actinomycetota</taxon>
        <taxon>Actinomycetes</taxon>
        <taxon>Mycobacteriales</taxon>
        <taxon>Mycobacteriaceae</taxon>
        <taxon>Mycolicibacterium</taxon>
    </lineage>
</organism>
<dbReference type="InterPro" id="IPR045851">
    <property type="entry name" value="AMP-bd_C_sf"/>
</dbReference>
<dbReference type="InterPro" id="IPR000873">
    <property type="entry name" value="AMP-dep_synth/lig_dom"/>
</dbReference>
<dbReference type="InterPro" id="IPR025110">
    <property type="entry name" value="AMP-bd_C"/>
</dbReference>
<reference evidence="6" key="1">
    <citation type="submission" date="2018-05" db="EMBL/GenBank/DDBJ databases">
        <authorList>
            <person name="Deangelis K."/>
            <person name="Huntemann M."/>
            <person name="Clum A."/>
            <person name="Pillay M."/>
            <person name="Palaniappan K."/>
            <person name="Varghese N."/>
            <person name="Mikhailova N."/>
            <person name="Stamatis D."/>
            <person name="Reddy T."/>
            <person name="Daum C."/>
            <person name="Shapiro N."/>
            <person name="Ivanova N."/>
            <person name="Kyrpides N."/>
            <person name="Woyke T."/>
        </authorList>
    </citation>
    <scope>NUCLEOTIDE SEQUENCE [LARGE SCALE GENOMIC DNA]</scope>
    <source>
        <strain evidence="6">GAS496</strain>
    </source>
</reference>
<feature type="domain" description="AMP-dependent synthetase/ligase" evidence="3">
    <location>
        <begin position="25"/>
        <end position="389"/>
    </location>
</feature>
<protein>
    <submittedName>
        <fullName evidence="5">Crotonobetaine/carnitine-CoA ligase</fullName>
    </submittedName>
</protein>
<evidence type="ECO:0000259" key="4">
    <source>
        <dbReference type="Pfam" id="PF13193"/>
    </source>
</evidence>
<feature type="domain" description="AMP-binding enzyme C-terminal" evidence="4">
    <location>
        <begin position="439"/>
        <end position="511"/>
    </location>
</feature>
<dbReference type="Proteomes" id="UP000247781">
    <property type="component" value="Unassembled WGS sequence"/>
</dbReference>
<dbReference type="GO" id="GO:0006631">
    <property type="term" value="P:fatty acid metabolic process"/>
    <property type="evidence" value="ECO:0007669"/>
    <property type="project" value="TreeGrafter"/>
</dbReference>
<dbReference type="PANTHER" id="PTHR43201">
    <property type="entry name" value="ACYL-COA SYNTHETASE"/>
    <property type="match status" value="1"/>
</dbReference>
<dbReference type="OrthoDB" id="2579187at2"/>
<dbReference type="AlphaFoldDB" id="A0A318HKL4"/>